<dbReference type="Proteomes" id="UP000824120">
    <property type="component" value="Chromosome 12"/>
</dbReference>
<accession>A0A9J5W6H7</accession>
<dbReference type="EMBL" id="JACXVP010000012">
    <property type="protein sequence ID" value="KAG5570816.1"/>
    <property type="molecule type" value="Genomic_DNA"/>
</dbReference>
<dbReference type="AlphaFoldDB" id="A0A9J5W6H7"/>
<proteinExistence type="predicted"/>
<protein>
    <submittedName>
        <fullName evidence="1">Uncharacterized protein</fullName>
    </submittedName>
</protein>
<keyword evidence="2" id="KW-1185">Reference proteome</keyword>
<comment type="caution">
    <text evidence="1">The sequence shown here is derived from an EMBL/GenBank/DDBJ whole genome shotgun (WGS) entry which is preliminary data.</text>
</comment>
<gene>
    <name evidence="1" type="ORF">H5410_060582</name>
</gene>
<sequence length="127" mass="14298">MKDGKFHLVGQYADKVVWTTFREGVLQDSLDTWEARPRGLDTAPSPRGTSRAVVLTTARQSAREGALANLGWLRAKKGWGSYCYMDHGHYHRPWWLSRTVQVAVVAFKDRPSGRGAWDGAAKLRTIK</sequence>
<reference evidence="1 2" key="1">
    <citation type="submission" date="2020-09" db="EMBL/GenBank/DDBJ databases">
        <title>De no assembly of potato wild relative species, Solanum commersonii.</title>
        <authorList>
            <person name="Cho K."/>
        </authorList>
    </citation>
    <scope>NUCLEOTIDE SEQUENCE [LARGE SCALE GENOMIC DNA]</scope>
    <source>
        <strain evidence="1">LZ3.2</strain>
        <tissue evidence="1">Leaf</tissue>
    </source>
</reference>
<organism evidence="1 2">
    <name type="scientific">Solanum commersonii</name>
    <name type="common">Commerson's wild potato</name>
    <name type="synonym">Commerson's nightshade</name>
    <dbReference type="NCBI Taxonomy" id="4109"/>
    <lineage>
        <taxon>Eukaryota</taxon>
        <taxon>Viridiplantae</taxon>
        <taxon>Streptophyta</taxon>
        <taxon>Embryophyta</taxon>
        <taxon>Tracheophyta</taxon>
        <taxon>Spermatophyta</taxon>
        <taxon>Magnoliopsida</taxon>
        <taxon>eudicotyledons</taxon>
        <taxon>Gunneridae</taxon>
        <taxon>Pentapetalae</taxon>
        <taxon>asterids</taxon>
        <taxon>lamiids</taxon>
        <taxon>Solanales</taxon>
        <taxon>Solanaceae</taxon>
        <taxon>Solanoideae</taxon>
        <taxon>Solaneae</taxon>
        <taxon>Solanum</taxon>
    </lineage>
</organism>
<evidence type="ECO:0000313" key="2">
    <source>
        <dbReference type="Proteomes" id="UP000824120"/>
    </source>
</evidence>
<evidence type="ECO:0000313" key="1">
    <source>
        <dbReference type="EMBL" id="KAG5570816.1"/>
    </source>
</evidence>
<name>A0A9J5W6H7_SOLCO</name>